<dbReference type="Pfam" id="PF08459">
    <property type="entry name" value="UvrC_RNaseH_dom"/>
    <property type="match status" value="1"/>
</dbReference>
<protein>
    <recommendedName>
        <fullName evidence="7">UvrABC system protein C</fullName>
        <shortName evidence="7">Protein UvrC</shortName>
    </recommendedName>
    <alternativeName>
        <fullName evidence="7">Excinuclease ABC subunit C</fullName>
    </alternativeName>
</protein>
<keyword evidence="1 7" id="KW-0963">Cytoplasm</keyword>
<dbReference type="AlphaFoldDB" id="A7I7A0"/>
<evidence type="ECO:0000256" key="1">
    <source>
        <dbReference type="ARBA" id="ARBA00022490"/>
    </source>
</evidence>
<dbReference type="STRING" id="456442.Mboo_1093"/>
<dbReference type="InterPro" id="IPR035901">
    <property type="entry name" value="GIY-YIG_endonuc_sf"/>
</dbReference>
<name>A7I7A0_METB6</name>
<dbReference type="SUPFAM" id="SSF46600">
    <property type="entry name" value="C-terminal UvrC-binding domain of UvrB"/>
    <property type="match status" value="1"/>
</dbReference>
<evidence type="ECO:0000256" key="2">
    <source>
        <dbReference type="ARBA" id="ARBA00022763"/>
    </source>
</evidence>
<accession>A7I7A0</accession>
<dbReference type="Proteomes" id="UP000002408">
    <property type="component" value="Chromosome"/>
</dbReference>
<comment type="subunit">
    <text evidence="7">Interacts with UvrB in an incision complex.</text>
</comment>
<evidence type="ECO:0000256" key="7">
    <source>
        <dbReference type="HAMAP-Rule" id="MF_00203"/>
    </source>
</evidence>
<dbReference type="InterPro" id="IPR050066">
    <property type="entry name" value="UvrABC_protein_C"/>
</dbReference>
<dbReference type="SUPFAM" id="SSF82771">
    <property type="entry name" value="GIY-YIG endonuclease"/>
    <property type="match status" value="1"/>
</dbReference>
<dbReference type="GO" id="GO:0009380">
    <property type="term" value="C:excinuclease repair complex"/>
    <property type="evidence" value="ECO:0007669"/>
    <property type="project" value="InterPro"/>
</dbReference>
<evidence type="ECO:0000256" key="6">
    <source>
        <dbReference type="ARBA" id="ARBA00023236"/>
    </source>
</evidence>
<evidence type="ECO:0000259" key="8">
    <source>
        <dbReference type="PROSITE" id="PS50151"/>
    </source>
</evidence>
<dbReference type="InterPro" id="IPR047296">
    <property type="entry name" value="GIY-YIG_UvrC_Cho"/>
</dbReference>
<dbReference type="CDD" id="cd10434">
    <property type="entry name" value="GIY-YIG_UvrC_Cho"/>
    <property type="match status" value="1"/>
</dbReference>
<dbReference type="PROSITE" id="PS50165">
    <property type="entry name" value="UVRC"/>
    <property type="match status" value="1"/>
</dbReference>
<dbReference type="RefSeq" id="WP_012106638.1">
    <property type="nucleotide sequence ID" value="NC_009712.1"/>
</dbReference>
<dbReference type="Pfam" id="PF01541">
    <property type="entry name" value="GIY-YIG"/>
    <property type="match status" value="1"/>
</dbReference>
<keyword evidence="6 7" id="KW-0742">SOS response</keyword>
<dbReference type="SMART" id="SM00465">
    <property type="entry name" value="GIYc"/>
    <property type="match status" value="1"/>
</dbReference>
<comment type="subcellular location">
    <subcellularLocation>
        <location evidence="7">Cytoplasm</location>
    </subcellularLocation>
</comment>
<dbReference type="FunFam" id="3.30.420.340:FF:000001">
    <property type="entry name" value="UvrABC system protein C"/>
    <property type="match status" value="1"/>
</dbReference>
<evidence type="ECO:0000256" key="4">
    <source>
        <dbReference type="ARBA" id="ARBA00022881"/>
    </source>
</evidence>
<dbReference type="InterPro" id="IPR001162">
    <property type="entry name" value="UvrC_RNase_H_dom"/>
</dbReference>
<dbReference type="OrthoDB" id="121419at2157"/>
<dbReference type="Pfam" id="PF22920">
    <property type="entry name" value="UvrC_RNaseH"/>
    <property type="match status" value="1"/>
</dbReference>
<dbReference type="InterPro" id="IPR038476">
    <property type="entry name" value="UvrC_RNase_H_dom_sf"/>
</dbReference>
<dbReference type="HOGENOM" id="CLU_014841_3_2_2"/>
<keyword evidence="2 7" id="KW-0227">DNA damage</keyword>
<dbReference type="InterPro" id="IPR001943">
    <property type="entry name" value="UVR_dom"/>
</dbReference>
<dbReference type="Gene3D" id="3.40.1440.10">
    <property type="entry name" value="GIY-YIG endonuclease"/>
    <property type="match status" value="1"/>
</dbReference>
<dbReference type="GO" id="GO:0003677">
    <property type="term" value="F:DNA binding"/>
    <property type="evidence" value="ECO:0007669"/>
    <property type="project" value="UniProtKB-UniRule"/>
</dbReference>
<sequence>MIDTAGLPENPGCYLYSDADGRIIYVGKAKNLKKRVSSYFTKKDHDPKTRSLVAHIASVDFVVTGTETEAFLLENTLIKKHQPKYNIDLKDAKRYAWIELTREEFPRLVIARRATDDGTFFGPFVSAAERDRVLAVAKKVFHLRTCKKLPKRPCLRRHMQSCSAPCTGKVSPAEYDENVKKAALLLKGKSTELLDELRHEMAERASREEYERALVLRNEINAIGHLADRQHVERRREYDQDVIAYQVTDGKAYLTVFNVERGTLANKEEFTFEAGEDILEEFLVQYYSDREPPNELILGHETDPALAGFLSEKKGRQVEIVVPQRGEKRQLLDLARKNLEIAFFRDTLKSAELGAALGLPHPPAVIECFDISHLSGTAMVGSMVQFRDGRPDKSGYRRFKIKTVEGIDDFASIAEVVKRRYTRLIDEHAPFPDLVIIDGGKGQLSAAQESLAALGASAQPVIAIAKREEEIYTPHNALPLRLDKKSIALRYVHEIRDEAHRFAITYNRLLRKKKVIT</sequence>
<dbReference type="eggNOG" id="arCOG04753">
    <property type="taxonomic scope" value="Archaea"/>
</dbReference>
<comment type="function">
    <text evidence="7">The UvrABC repair system catalyzes the recognition and processing of DNA lesions. UvrC both incises the 5' and 3' sides of the lesion. The N-terminal half is responsible for the 3' incision and the C-terminal half is responsible for the 5' incision.</text>
</comment>
<dbReference type="PANTHER" id="PTHR30562:SF1">
    <property type="entry name" value="UVRABC SYSTEM PROTEIN C"/>
    <property type="match status" value="1"/>
</dbReference>
<comment type="similarity">
    <text evidence="7">Belongs to the UvrC family.</text>
</comment>
<evidence type="ECO:0000259" key="9">
    <source>
        <dbReference type="PROSITE" id="PS50164"/>
    </source>
</evidence>
<dbReference type="GO" id="GO:0009432">
    <property type="term" value="P:SOS response"/>
    <property type="evidence" value="ECO:0007669"/>
    <property type="project" value="UniProtKB-UniRule"/>
</dbReference>
<dbReference type="GeneID" id="5410018"/>
<evidence type="ECO:0000259" key="10">
    <source>
        <dbReference type="PROSITE" id="PS50165"/>
    </source>
</evidence>
<feature type="domain" description="UVR" evidence="8">
    <location>
        <begin position="191"/>
        <end position="226"/>
    </location>
</feature>
<dbReference type="FunFam" id="3.40.1440.10:FF:000001">
    <property type="entry name" value="UvrABC system protein C"/>
    <property type="match status" value="1"/>
</dbReference>
<feature type="domain" description="GIY-YIG" evidence="9">
    <location>
        <begin position="9"/>
        <end position="87"/>
    </location>
</feature>
<dbReference type="NCBIfam" id="TIGR00194">
    <property type="entry name" value="uvrC"/>
    <property type="match status" value="1"/>
</dbReference>
<dbReference type="PANTHER" id="PTHR30562">
    <property type="entry name" value="UVRC/OXIDOREDUCTASE"/>
    <property type="match status" value="1"/>
</dbReference>
<reference evidence="12" key="1">
    <citation type="journal article" date="2015" name="Microbiology">
        <title>Genome of Methanoregula boonei 6A8 reveals adaptations to oligotrophic peatland environments.</title>
        <authorList>
            <person name="Braeuer S."/>
            <person name="Cadillo-Quiroz H."/>
            <person name="Kyrpides N."/>
            <person name="Woyke T."/>
            <person name="Goodwin L."/>
            <person name="Detter C."/>
            <person name="Podell S."/>
            <person name="Yavitt J.B."/>
            <person name="Zinder S.H."/>
        </authorList>
    </citation>
    <scope>NUCLEOTIDE SEQUENCE [LARGE SCALE GENOMIC DNA]</scope>
    <source>
        <strain evidence="12">DSM 21154 / JCM 14090 / 6A8</strain>
    </source>
</reference>
<dbReference type="HAMAP" id="MF_00203">
    <property type="entry name" value="UvrC"/>
    <property type="match status" value="1"/>
</dbReference>
<evidence type="ECO:0000256" key="5">
    <source>
        <dbReference type="ARBA" id="ARBA00023204"/>
    </source>
</evidence>
<keyword evidence="3 7" id="KW-0228">DNA excision</keyword>
<dbReference type="KEGG" id="mbn:Mboo_1093"/>
<proteinExistence type="inferred from homology"/>
<keyword evidence="5 7" id="KW-0234">DNA repair</keyword>
<dbReference type="EMBL" id="CP000780">
    <property type="protein sequence ID" value="ABS55611.1"/>
    <property type="molecule type" value="Genomic_DNA"/>
</dbReference>
<dbReference type="PROSITE" id="PS50164">
    <property type="entry name" value="GIY_YIG"/>
    <property type="match status" value="1"/>
</dbReference>
<dbReference type="InterPro" id="IPR036876">
    <property type="entry name" value="UVR_dom_sf"/>
</dbReference>
<dbReference type="InterPro" id="IPR004791">
    <property type="entry name" value="UvrC"/>
</dbReference>
<keyword evidence="4 7" id="KW-0267">Excision nuclease</keyword>
<evidence type="ECO:0000256" key="3">
    <source>
        <dbReference type="ARBA" id="ARBA00022769"/>
    </source>
</evidence>
<dbReference type="GO" id="GO:0005737">
    <property type="term" value="C:cytoplasm"/>
    <property type="evidence" value="ECO:0007669"/>
    <property type="project" value="UniProtKB-SubCell"/>
</dbReference>
<dbReference type="InterPro" id="IPR000305">
    <property type="entry name" value="GIY-YIG_endonuc"/>
</dbReference>
<dbReference type="GO" id="GO:0006289">
    <property type="term" value="P:nucleotide-excision repair"/>
    <property type="evidence" value="ECO:0007669"/>
    <property type="project" value="UniProtKB-UniRule"/>
</dbReference>
<keyword evidence="12" id="KW-1185">Reference proteome</keyword>
<feature type="domain" description="UvrC family homology region profile" evidence="10">
    <location>
        <begin position="242"/>
        <end position="451"/>
    </location>
</feature>
<evidence type="ECO:0000313" key="12">
    <source>
        <dbReference type="Proteomes" id="UP000002408"/>
    </source>
</evidence>
<dbReference type="Gene3D" id="3.30.420.340">
    <property type="entry name" value="UvrC, RNAse H endonuclease domain"/>
    <property type="match status" value="1"/>
</dbReference>
<dbReference type="PROSITE" id="PS50151">
    <property type="entry name" value="UVR"/>
    <property type="match status" value="1"/>
</dbReference>
<organism evidence="11 12">
    <name type="scientific">Methanoregula boonei (strain DSM 21154 / JCM 14090 / 6A8)</name>
    <dbReference type="NCBI Taxonomy" id="456442"/>
    <lineage>
        <taxon>Archaea</taxon>
        <taxon>Methanobacteriati</taxon>
        <taxon>Methanobacteriota</taxon>
        <taxon>Stenosarchaea group</taxon>
        <taxon>Methanomicrobia</taxon>
        <taxon>Methanomicrobiales</taxon>
        <taxon>Methanoregulaceae</taxon>
        <taxon>Methanoregula</taxon>
    </lineage>
</organism>
<evidence type="ECO:0000313" key="11">
    <source>
        <dbReference type="EMBL" id="ABS55611.1"/>
    </source>
</evidence>
<dbReference type="Pfam" id="PF02151">
    <property type="entry name" value="UVR"/>
    <property type="match status" value="1"/>
</dbReference>
<gene>
    <name evidence="7" type="primary">uvrC</name>
    <name evidence="11" type="ordered locus">Mboo_1093</name>
</gene>
<dbReference type="GO" id="GO:0009381">
    <property type="term" value="F:excinuclease ABC activity"/>
    <property type="evidence" value="ECO:0007669"/>
    <property type="project" value="UniProtKB-UniRule"/>
</dbReference>